<feature type="non-terminal residue" evidence="2">
    <location>
        <position position="1"/>
    </location>
</feature>
<feature type="compositionally biased region" description="Basic and acidic residues" evidence="1">
    <location>
        <begin position="50"/>
        <end position="69"/>
    </location>
</feature>
<dbReference type="EMBL" id="CADCWF010000129">
    <property type="protein sequence ID" value="CAA9554589.1"/>
    <property type="molecule type" value="Genomic_DNA"/>
</dbReference>
<feature type="compositionally biased region" description="Basic residues" evidence="1">
    <location>
        <begin position="22"/>
        <end position="37"/>
    </location>
</feature>
<feature type="non-terminal residue" evidence="2">
    <location>
        <position position="69"/>
    </location>
</feature>
<feature type="region of interest" description="Disordered" evidence="1">
    <location>
        <begin position="1"/>
        <end position="69"/>
    </location>
</feature>
<accession>A0A6J4URY4</accession>
<proteinExistence type="predicted"/>
<evidence type="ECO:0000256" key="1">
    <source>
        <dbReference type="SAM" id="MobiDB-lite"/>
    </source>
</evidence>
<protein>
    <submittedName>
        <fullName evidence="2">Uncharacterized protein</fullName>
    </submittedName>
</protein>
<name>A0A6J4URY4_9BACT</name>
<reference evidence="2" key="1">
    <citation type="submission" date="2020-02" db="EMBL/GenBank/DDBJ databases">
        <authorList>
            <person name="Meier V. D."/>
        </authorList>
    </citation>
    <scope>NUCLEOTIDE SEQUENCE</scope>
    <source>
        <strain evidence="2">AVDCRST_MAG59</strain>
    </source>
</reference>
<sequence>ARGGLPGWERAGTGSGRPALRCSHRPRLQSLRLRRSRSWGAGPGRPPARSGRDGRPQPCREDGPADHRS</sequence>
<gene>
    <name evidence="2" type="ORF">AVDCRST_MAG59-2049</name>
</gene>
<evidence type="ECO:0000313" key="2">
    <source>
        <dbReference type="EMBL" id="CAA9554589.1"/>
    </source>
</evidence>
<dbReference type="AlphaFoldDB" id="A0A6J4URY4"/>
<organism evidence="2">
    <name type="scientific">uncultured Thermomicrobiales bacterium</name>
    <dbReference type="NCBI Taxonomy" id="1645740"/>
    <lineage>
        <taxon>Bacteria</taxon>
        <taxon>Pseudomonadati</taxon>
        <taxon>Thermomicrobiota</taxon>
        <taxon>Thermomicrobia</taxon>
        <taxon>Thermomicrobiales</taxon>
        <taxon>environmental samples</taxon>
    </lineage>
</organism>